<feature type="transmembrane region" description="Helical" evidence="8">
    <location>
        <begin position="172"/>
        <end position="189"/>
    </location>
</feature>
<dbReference type="PANTHER" id="PTHR30472">
    <property type="entry name" value="FERRIC ENTEROBACTIN TRANSPORT SYSTEM PERMEASE PROTEIN"/>
    <property type="match status" value="1"/>
</dbReference>
<keyword evidence="7 8" id="KW-0472">Membrane</keyword>
<dbReference type="CDD" id="cd06550">
    <property type="entry name" value="TM_ABC_iron-siderophores_like"/>
    <property type="match status" value="1"/>
</dbReference>
<dbReference type="SUPFAM" id="SSF81345">
    <property type="entry name" value="ABC transporter involved in vitamin B12 uptake, BtuC"/>
    <property type="match status" value="1"/>
</dbReference>
<keyword evidence="3" id="KW-0813">Transport</keyword>
<evidence type="ECO:0000313" key="9">
    <source>
        <dbReference type="EMBL" id="ADP82534.1"/>
    </source>
</evidence>
<dbReference type="KEGG" id="fri:FraEuI1c_4541"/>
<dbReference type="AlphaFoldDB" id="E3IVM8"/>
<feature type="transmembrane region" description="Helical" evidence="8">
    <location>
        <begin position="333"/>
        <end position="351"/>
    </location>
</feature>
<gene>
    <name evidence="9" type="ordered locus">FraEuI1c_4541</name>
</gene>
<comment type="subcellular location">
    <subcellularLocation>
        <location evidence="1">Cell membrane</location>
        <topology evidence="1">Multi-pass membrane protein</topology>
    </subcellularLocation>
</comment>
<keyword evidence="10" id="KW-1185">Reference proteome</keyword>
<feature type="transmembrane region" description="Helical" evidence="8">
    <location>
        <begin position="91"/>
        <end position="109"/>
    </location>
</feature>
<dbReference type="PANTHER" id="PTHR30472:SF24">
    <property type="entry name" value="FERRIC ENTEROBACTIN TRANSPORT SYSTEM PERMEASE PROTEIN FEPG"/>
    <property type="match status" value="1"/>
</dbReference>
<evidence type="ECO:0000256" key="1">
    <source>
        <dbReference type="ARBA" id="ARBA00004651"/>
    </source>
</evidence>
<dbReference type="InParanoid" id="E3IVM8"/>
<feature type="transmembrane region" description="Helical" evidence="8">
    <location>
        <begin position="267"/>
        <end position="291"/>
    </location>
</feature>
<dbReference type="GO" id="GO:0033214">
    <property type="term" value="P:siderophore-iron import into cell"/>
    <property type="evidence" value="ECO:0007669"/>
    <property type="project" value="TreeGrafter"/>
</dbReference>
<dbReference type="RefSeq" id="WP_013425652.1">
    <property type="nucleotide sequence ID" value="NC_014666.1"/>
</dbReference>
<dbReference type="FunFam" id="1.10.3470.10:FF:000001">
    <property type="entry name" value="Vitamin B12 ABC transporter permease BtuC"/>
    <property type="match status" value="1"/>
</dbReference>
<evidence type="ECO:0000256" key="5">
    <source>
        <dbReference type="ARBA" id="ARBA00022692"/>
    </source>
</evidence>
<comment type="similarity">
    <text evidence="2">Belongs to the binding-protein-dependent transport system permease family. FecCD subfamily.</text>
</comment>
<feature type="transmembrane region" description="Helical" evidence="8">
    <location>
        <begin position="121"/>
        <end position="140"/>
    </location>
</feature>
<dbReference type="InterPro" id="IPR000522">
    <property type="entry name" value="ABC_transptr_permease_BtuC"/>
</dbReference>
<proteinExistence type="inferred from homology"/>
<keyword evidence="5 8" id="KW-0812">Transmembrane</keyword>
<dbReference type="Gene3D" id="1.10.3470.10">
    <property type="entry name" value="ABC transporter involved in vitamin B12 uptake, BtuC"/>
    <property type="match status" value="1"/>
</dbReference>
<evidence type="ECO:0000256" key="7">
    <source>
        <dbReference type="ARBA" id="ARBA00023136"/>
    </source>
</evidence>
<dbReference type="STRING" id="298654.FraEuI1c_4541"/>
<accession>E3IVM8</accession>
<reference evidence="9 10" key="1">
    <citation type="submission" date="2010-10" db="EMBL/GenBank/DDBJ databases">
        <title>Complete sequence of Frankia sp. EuI1c.</title>
        <authorList>
            <consortium name="US DOE Joint Genome Institute"/>
            <person name="Lucas S."/>
            <person name="Copeland A."/>
            <person name="Lapidus A."/>
            <person name="Cheng J.-F."/>
            <person name="Bruce D."/>
            <person name="Goodwin L."/>
            <person name="Pitluck S."/>
            <person name="Chertkov O."/>
            <person name="Detter J.C."/>
            <person name="Han C."/>
            <person name="Tapia R."/>
            <person name="Land M."/>
            <person name="Hauser L."/>
            <person name="Jeffries C."/>
            <person name="Kyrpides N."/>
            <person name="Ivanova N."/>
            <person name="Mikhailova N."/>
            <person name="Beauchemin N."/>
            <person name="Sen A."/>
            <person name="Sur S.A."/>
            <person name="Gtari M."/>
            <person name="Wall L."/>
            <person name="Tisa L."/>
            <person name="Woyke T."/>
        </authorList>
    </citation>
    <scope>NUCLEOTIDE SEQUENCE [LARGE SCALE GENOMIC DNA]</scope>
    <source>
        <strain evidence="10">DSM 45817 / CECT 9037 / EuI1c</strain>
    </source>
</reference>
<name>E3IVM8_PSEI1</name>
<evidence type="ECO:0000256" key="2">
    <source>
        <dbReference type="ARBA" id="ARBA00007935"/>
    </source>
</evidence>
<dbReference type="HOGENOM" id="CLU_013016_1_1_11"/>
<evidence type="ECO:0000256" key="4">
    <source>
        <dbReference type="ARBA" id="ARBA00022475"/>
    </source>
</evidence>
<evidence type="ECO:0000256" key="8">
    <source>
        <dbReference type="SAM" id="Phobius"/>
    </source>
</evidence>
<evidence type="ECO:0000256" key="6">
    <source>
        <dbReference type="ARBA" id="ARBA00022989"/>
    </source>
</evidence>
<evidence type="ECO:0000256" key="3">
    <source>
        <dbReference type="ARBA" id="ARBA00022448"/>
    </source>
</evidence>
<sequence>MSALVDVRAPGRAAPGRARVLGTPRGRVSLLVPVRSCVVGAALVALIVAVGCVALTTGDYHIPLPDVVRALLGGGDGSTRFIVITLRLPRLLTGVLVGAALGVGGAMFQSLSRNPLGSPDIIGFDTGAATGALLVILVLHGTMAQVAAGAVVGGVATALLVYLLAMKRGVQGYRLILVGIGIAAMLSSVNDFLLTRASINDAQSAAVWLTGSLNGRGWEHVRPVALAVAVLLPLASWLGRDLRMLELGDDTARALGVHAERARAASVVVGVGLSAAATACAGPIVFVALAAPQVTRRLTRLPGPNIIPSALTGALLLTASDLAAQRAFAPTQLPVGVATGVVGGLYLAWLLSREWRQGRG</sequence>
<dbReference type="GO" id="GO:0005886">
    <property type="term" value="C:plasma membrane"/>
    <property type="evidence" value="ECO:0007669"/>
    <property type="project" value="UniProtKB-SubCell"/>
</dbReference>
<dbReference type="Pfam" id="PF01032">
    <property type="entry name" value="FecCD"/>
    <property type="match status" value="1"/>
</dbReference>
<dbReference type="Proteomes" id="UP000002484">
    <property type="component" value="Chromosome"/>
</dbReference>
<keyword evidence="6 8" id="KW-1133">Transmembrane helix</keyword>
<protein>
    <submittedName>
        <fullName evidence="9">Transport system permease protein</fullName>
    </submittedName>
</protein>
<feature type="transmembrane region" description="Helical" evidence="8">
    <location>
        <begin position="146"/>
        <end position="165"/>
    </location>
</feature>
<organism evidence="9 10">
    <name type="scientific">Pseudofrankia inefficax (strain DSM 45817 / CECT 9037 / DDB 130130 / EuI1c)</name>
    <name type="common">Frankia inefficax</name>
    <dbReference type="NCBI Taxonomy" id="298654"/>
    <lineage>
        <taxon>Bacteria</taxon>
        <taxon>Bacillati</taxon>
        <taxon>Actinomycetota</taxon>
        <taxon>Actinomycetes</taxon>
        <taxon>Frankiales</taxon>
        <taxon>Frankiaceae</taxon>
        <taxon>Pseudofrankia</taxon>
    </lineage>
</organism>
<dbReference type="EMBL" id="CP002299">
    <property type="protein sequence ID" value="ADP82534.1"/>
    <property type="molecule type" value="Genomic_DNA"/>
</dbReference>
<evidence type="ECO:0000313" key="10">
    <source>
        <dbReference type="Proteomes" id="UP000002484"/>
    </source>
</evidence>
<dbReference type="GO" id="GO:0022857">
    <property type="term" value="F:transmembrane transporter activity"/>
    <property type="evidence" value="ECO:0007669"/>
    <property type="project" value="InterPro"/>
</dbReference>
<dbReference type="InterPro" id="IPR037294">
    <property type="entry name" value="ABC_BtuC-like"/>
</dbReference>
<keyword evidence="4" id="KW-1003">Cell membrane</keyword>
<feature type="transmembrane region" description="Helical" evidence="8">
    <location>
        <begin position="37"/>
        <end position="56"/>
    </location>
</feature>
<dbReference type="eggNOG" id="COG4779">
    <property type="taxonomic scope" value="Bacteria"/>
</dbReference>